<evidence type="ECO:0000313" key="3">
    <source>
        <dbReference type="EMBL" id="KAJ1985413.1"/>
    </source>
</evidence>
<dbReference type="PANTHER" id="PTHR10695">
    <property type="entry name" value="DEPHOSPHO-COA KINASE-RELATED"/>
    <property type="match status" value="1"/>
</dbReference>
<gene>
    <name evidence="3" type="ORF">H4R34_000067</name>
</gene>
<feature type="signal peptide" evidence="1">
    <location>
        <begin position="1"/>
        <end position="18"/>
    </location>
</feature>
<dbReference type="SUPFAM" id="SSF52374">
    <property type="entry name" value="Nucleotidylyl transferase"/>
    <property type="match status" value="1"/>
</dbReference>
<dbReference type="AlphaFoldDB" id="A0A9W8BCK7"/>
<feature type="domain" description="Cytidyltransferase-like" evidence="2">
    <location>
        <begin position="183"/>
        <end position="337"/>
    </location>
</feature>
<dbReference type="Gene3D" id="3.40.50.620">
    <property type="entry name" value="HUPs"/>
    <property type="match status" value="1"/>
</dbReference>
<protein>
    <recommendedName>
        <fullName evidence="2">Cytidyltransferase-like domain-containing protein</fullName>
    </recommendedName>
</protein>
<feature type="chain" id="PRO_5040941956" description="Cytidyltransferase-like domain-containing protein" evidence="1">
    <location>
        <begin position="19"/>
        <end position="354"/>
    </location>
</feature>
<organism evidence="3 4">
    <name type="scientific">Dimargaris verticillata</name>
    <dbReference type="NCBI Taxonomy" id="2761393"/>
    <lineage>
        <taxon>Eukaryota</taxon>
        <taxon>Fungi</taxon>
        <taxon>Fungi incertae sedis</taxon>
        <taxon>Zoopagomycota</taxon>
        <taxon>Kickxellomycotina</taxon>
        <taxon>Dimargaritomycetes</taxon>
        <taxon>Dimargaritales</taxon>
        <taxon>Dimargaritaceae</taxon>
        <taxon>Dimargaris</taxon>
    </lineage>
</organism>
<sequence length="354" mass="38839">MSATCRNLLLLWVFQADPLDVERLEELLASAIATTTHELTILLDCPFIARQAAEPTRHTPALDWPAAQALLALLYATASHLAAAQDNWLLNVDVVLAVPTNITDCQWAKSLDRVLVPDKDQERWNPFITQLKTHIAPSLGVLTLSGPSLATPPHDPSSNQLVPLHNDPTIAATDPASFTNTAIGGTFDHLHSGHKLLLTMAAWVTQDTLYCGVSDEPLLKTKKYRAYLEPLNKRMAKVTQFLTKINPHISYQVVPLLDPFGPTITIRDIDALICSEETLSGGHAVNKERARREFAPVQLMVVSVISHPPTHPHAKPCEAGASDSPFSLKLSSTAIRKHYYNQSAVTNPRSKEST</sequence>
<dbReference type="GO" id="GO:0015937">
    <property type="term" value="P:coenzyme A biosynthetic process"/>
    <property type="evidence" value="ECO:0007669"/>
    <property type="project" value="TreeGrafter"/>
</dbReference>
<dbReference type="GO" id="GO:0004140">
    <property type="term" value="F:dephospho-CoA kinase activity"/>
    <property type="evidence" value="ECO:0007669"/>
    <property type="project" value="TreeGrafter"/>
</dbReference>
<keyword evidence="4" id="KW-1185">Reference proteome</keyword>
<dbReference type="Pfam" id="PF01467">
    <property type="entry name" value="CTP_transf_like"/>
    <property type="match status" value="1"/>
</dbReference>
<reference evidence="3" key="1">
    <citation type="submission" date="2022-07" db="EMBL/GenBank/DDBJ databases">
        <title>Phylogenomic reconstructions and comparative analyses of Kickxellomycotina fungi.</title>
        <authorList>
            <person name="Reynolds N.K."/>
            <person name="Stajich J.E."/>
            <person name="Barry K."/>
            <person name="Grigoriev I.V."/>
            <person name="Crous P."/>
            <person name="Smith M.E."/>
        </authorList>
    </citation>
    <scope>NUCLEOTIDE SEQUENCE</scope>
    <source>
        <strain evidence="3">RSA 567</strain>
    </source>
</reference>
<name>A0A9W8BCK7_9FUNG</name>
<evidence type="ECO:0000259" key="2">
    <source>
        <dbReference type="Pfam" id="PF01467"/>
    </source>
</evidence>
<evidence type="ECO:0000313" key="4">
    <source>
        <dbReference type="Proteomes" id="UP001151582"/>
    </source>
</evidence>
<proteinExistence type="predicted"/>
<dbReference type="InterPro" id="IPR004821">
    <property type="entry name" value="Cyt_trans-like"/>
</dbReference>
<dbReference type="OrthoDB" id="330671at2759"/>
<comment type="caution">
    <text evidence="3">The sequence shown here is derived from an EMBL/GenBank/DDBJ whole genome shotgun (WGS) entry which is preliminary data.</text>
</comment>
<evidence type="ECO:0000256" key="1">
    <source>
        <dbReference type="SAM" id="SignalP"/>
    </source>
</evidence>
<dbReference type="PANTHER" id="PTHR10695:SF46">
    <property type="entry name" value="BIFUNCTIONAL COENZYME A SYNTHASE-RELATED"/>
    <property type="match status" value="1"/>
</dbReference>
<keyword evidence="1" id="KW-0732">Signal</keyword>
<accession>A0A9W8BCK7</accession>
<dbReference type="InterPro" id="IPR014729">
    <property type="entry name" value="Rossmann-like_a/b/a_fold"/>
</dbReference>
<dbReference type="EMBL" id="JANBQB010000001">
    <property type="protein sequence ID" value="KAJ1985413.1"/>
    <property type="molecule type" value="Genomic_DNA"/>
</dbReference>
<dbReference type="Proteomes" id="UP001151582">
    <property type="component" value="Unassembled WGS sequence"/>
</dbReference>